<evidence type="ECO:0000256" key="6">
    <source>
        <dbReference type="ARBA" id="ARBA00022777"/>
    </source>
</evidence>
<dbReference type="GO" id="GO:0005829">
    <property type="term" value="C:cytosol"/>
    <property type="evidence" value="ECO:0007669"/>
    <property type="project" value="TreeGrafter"/>
</dbReference>
<feature type="non-terminal residue" evidence="10">
    <location>
        <position position="1"/>
    </location>
</feature>
<keyword evidence="7 8" id="KW-0067">ATP-binding</keyword>
<keyword evidence="4 8" id="KW-0808">Transferase</keyword>
<dbReference type="GO" id="GO:0004797">
    <property type="term" value="F:thymidine kinase activity"/>
    <property type="evidence" value="ECO:0007669"/>
    <property type="project" value="UniProtKB-EC"/>
</dbReference>
<proteinExistence type="inferred from homology"/>
<evidence type="ECO:0000256" key="9">
    <source>
        <dbReference type="RuleBase" id="RU004165"/>
    </source>
</evidence>
<dbReference type="Gene3D" id="3.30.60.20">
    <property type="match status" value="1"/>
</dbReference>
<sequence length="142" mass="15769">SYPATAVQNAVDIIPLLQTDTSLVAIDEIQFFDQEIVNVVEFLLGQDIRVIFAGLSLDFRGEPFGSMPQLLALCDEIDRPSAICKYRENGKTCGKDATKTQRFINGQPANYHDPIVLIGAEQEYQARCPNHHVVPGKPKLKI</sequence>
<dbReference type="InterPro" id="IPR027417">
    <property type="entry name" value="P-loop_NTPase"/>
</dbReference>
<dbReference type="InterPro" id="IPR001267">
    <property type="entry name" value="Thymidine_kinase"/>
</dbReference>
<evidence type="ECO:0000256" key="1">
    <source>
        <dbReference type="ARBA" id="ARBA00007587"/>
    </source>
</evidence>
<comment type="caution">
    <text evidence="10">The sequence shown here is derived from an EMBL/GenBank/DDBJ whole genome shotgun (WGS) entry which is preliminary data.</text>
</comment>
<evidence type="ECO:0000256" key="4">
    <source>
        <dbReference type="ARBA" id="ARBA00022679"/>
    </source>
</evidence>
<keyword evidence="3 8" id="KW-0237">DNA synthesis</keyword>
<dbReference type="PANTHER" id="PTHR11441:SF0">
    <property type="entry name" value="THYMIDINE KINASE, CYTOSOLIC"/>
    <property type="match status" value="1"/>
</dbReference>
<protein>
    <recommendedName>
        <fullName evidence="2 8">Thymidine kinase</fullName>
        <ecNumber evidence="2 8">2.7.1.21</ecNumber>
    </recommendedName>
</protein>
<evidence type="ECO:0000256" key="2">
    <source>
        <dbReference type="ARBA" id="ARBA00012118"/>
    </source>
</evidence>
<gene>
    <name evidence="10" type="ORF">UW84_C0054G0008</name>
</gene>
<dbReference type="SUPFAM" id="SSF57716">
    <property type="entry name" value="Glucocorticoid receptor-like (DNA-binding domain)"/>
    <property type="match status" value="1"/>
</dbReference>
<dbReference type="GO" id="GO:0005524">
    <property type="term" value="F:ATP binding"/>
    <property type="evidence" value="ECO:0007669"/>
    <property type="project" value="UniProtKB-KW"/>
</dbReference>
<evidence type="ECO:0000313" key="10">
    <source>
        <dbReference type="EMBL" id="KKT84622.1"/>
    </source>
</evidence>
<comment type="similarity">
    <text evidence="1 9">Belongs to the thymidine kinase family.</text>
</comment>
<evidence type="ECO:0000256" key="3">
    <source>
        <dbReference type="ARBA" id="ARBA00022634"/>
    </source>
</evidence>
<name>A0A0G1MV45_9BACT</name>
<dbReference type="Gene3D" id="3.40.50.300">
    <property type="entry name" value="P-loop containing nucleotide triphosphate hydrolases"/>
    <property type="match status" value="1"/>
</dbReference>
<organism evidence="10 11">
    <name type="scientific">Candidatus Collierbacteria bacterium GW2011_GWA2_44_99</name>
    <dbReference type="NCBI Taxonomy" id="1618380"/>
    <lineage>
        <taxon>Bacteria</taxon>
        <taxon>Candidatus Collieribacteriota</taxon>
    </lineage>
</organism>
<dbReference type="Proteomes" id="UP000034797">
    <property type="component" value="Unassembled WGS sequence"/>
</dbReference>
<dbReference type="Pfam" id="PF00265">
    <property type="entry name" value="TK"/>
    <property type="match status" value="1"/>
</dbReference>
<dbReference type="GO" id="GO:0071897">
    <property type="term" value="P:DNA biosynthetic process"/>
    <property type="evidence" value="ECO:0007669"/>
    <property type="project" value="UniProtKB-KW"/>
</dbReference>
<dbReference type="EMBL" id="LCJW01000054">
    <property type="protein sequence ID" value="KKT84622.1"/>
    <property type="molecule type" value="Genomic_DNA"/>
</dbReference>
<keyword evidence="5 8" id="KW-0547">Nucleotide-binding</keyword>
<evidence type="ECO:0000256" key="7">
    <source>
        <dbReference type="ARBA" id="ARBA00022840"/>
    </source>
</evidence>
<dbReference type="SUPFAM" id="SSF52540">
    <property type="entry name" value="P-loop containing nucleoside triphosphate hydrolases"/>
    <property type="match status" value="1"/>
</dbReference>
<dbReference type="EC" id="2.7.1.21" evidence="2 8"/>
<keyword evidence="6 8" id="KW-0418">Kinase</keyword>
<evidence type="ECO:0000256" key="8">
    <source>
        <dbReference type="RuleBase" id="RU000544"/>
    </source>
</evidence>
<reference evidence="10 11" key="1">
    <citation type="journal article" date="2015" name="Nature">
        <title>rRNA introns, odd ribosomes, and small enigmatic genomes across a large radiation of phyla.</title>
        <authorList>
            <person name="Brown C.T."/>
            <person name="Hug L.A."/>
            <person name="Thomas B.C."/>
            <person name="Sharon I."/>
            <person name="Castelle C.J."/>
            <person name="Singh A."/>
            <person name="Wilkins M.J."/>
            <person name="Williams K.H."/>
            <person name="Banfield J.F."/>
        </authorList>
    </citation>
    <scope>NUCLEOTIDE SEQUENCE [LARGE SCALE GENOMIC DNA]</scope>
</reference>
<comment type="catalytic activity">
    <reaction evidence="8">
        <text>thymidine + ATP = dTMP + ADP + H(+)</text>
        <dbReference type="Rhea" id="RHEA:19129"/>
        <dbReference type="ChEBI" id="CHEBI:15378"/>
        <dbReference type="ChEBI" id="CHEBI:17748"/>
        <dbReference type="ChEBI" id="CHEBI:30616"/>
        <dbReference type="ChEBI" id="CHEBI:63528"/>
        <dbReference type="ChEBI" id="CHEBI:456216"/>
        <dbReference type="EC" id="2.7.1.21"/>
    </reaction>
</comment>
<dbReference type="AlphaFoldDB" id="A0A0G1MV45"/>
<evidence type="ECO:0000313" key="11">
    <source>
        <dbReference type="Proteomes" id="UP000034797"/>
    </source>
</evidence>
<accession>A0A0G1MV45</accession>
<dbReference type="PATRIC" id="fig|1618380.3.peg.783"/>
<dbReference type="GO" id="GO:0046104">
    <property type="term" value="P:thymidine metabolic process"/>
    <property type="evidence" value="ECO:0007669"/>
    <property type="project" value="TreeGrafter"/>
</dbReference>
<evidence type="ECO:0000256" key="5">
    <source>
        <dbReference type="ARBA" id="ARBA00022741"/>
    </source>
</evidence>
<dbReference type="PANTHER" id="PTHR11441">
    <property type="entry name" value="THYMIDINE KINASE"/>
    <property type="match status" value="1"/>
</dbReference>